<dbReference type="Proteomes" id="UP000001027">
    <property type="component" value="Chromosome"/>
</dbReference>
<dbReference type="SUPFAM" id="SSF53901">
    <property type="entry name" value="Thiolase-like"/>
    <property type="match status" value="2"/>
</dbReference>
<dbReference type="NCBIfam" id="TIGR01930">
    <property type="entry name" value="AcCoA-C-Actrans"/>
    <property type="match status" value="1"/>
</dbReference>
<dbReference type="InterPro" id="IPR020615">
    <property type="entry name" value="Thiolase_acyl_enz_int_AS"/>
</dbReference>
<dbReference type="PROSITE" id="PS00099">
    <property type="entry name" value="THIOLASE_3"/>
    <property type="match status" value="1"/>
</dbReference>
<evidence type="ECO:0000256" key="5">
    <source>
        <dbReference type="RuleBase" id="RU003557"/>
    </source>
</evidence>
<dbReference type="FunFam" id="3.40.47.10:FF:000010">
    <property type="entry name" value="Acetyl-CoA acetyltransferase (Thiolase)"/>
    <property type="match status" value="1"/>
</dbReference>
<evidence type="ECO:0000256" key="2">
    <source>
        <dbReference type="ARBA" id="ARBA00022679"/>
    </source>
</evidence>
<dbReference type="KEGG" id="bbr:BB3364"/>
<evidence type="ECO:0000259" key="7">
    <source>
        <dbReference type="Pfam" id="PF02803"/>
    </source>
</evidence>
<gene>
    <name evidence="8" type="ordered locus">BB3364</name>
</gene>
<dbReference type="HOGENOM" id="CLU_031026_0_0_4"/>
<evidence type="ECO:0000313" key="9">
    <source>
        <dbReference type="Proteomes" id="UP000001027"/>
    </source>
</evidence>
<proteinExistence type="inferred from homology"/>
<dbReference type="Pfam" id="PF02803">
    <property type="entry name" value="Thiolase_C"/>
    <property type="match status" value="1"/>
</dbReference>
<dbReference type="InterPro" id="IPR002155">
    <property type="entry name" value="Thiolase"/>
</dbReference>
<protein>
    <submittedName>
        <fullName evidence="8">Thiolase</fullName>
    </submittedName>
</protein>
<sequence length="401" mass="41258">MKTGGIDIMNEVVVVAAARTAIGDFGGGLKDVAPCDLGATVIREALARAGVAGPEVGHVAVGHVINTEPRDMYLSRVAAINAGIGKETPAFNVNRLCGSGLQAIVSAAQTIMLGDTEIAVGAGAESMSRAPYIAPAQRWGARMGDSAMVDMMTGALSDPFGRMHMGVTAENVAARYSISRADQDALAVESHRRAAAAIDAGRFRDQIVPVTLKTRKGETVFDTDEHVRRDITIEGMAALRPVFQKENGTVTAGNASGLNDGAGAVVLMSAAAAAQRGIAPMARLVAYAHAGVDPEIMGIGPVPATQAALKRAGLTVDQLDVIEANEAFAAQACAVTRQLELDPAKVNPNGSGISLGHPIGATGAIITVKALYELQRVGGRYALVTMCIGGGQGIAAIFERV</sequence>
<evidence type="ECO:0000256" key="3">
    <source>
        <dbReference type="ARBA" id="ARBA00023315"/>
    </source>
</evidence>
<dbReference type="NCBIfam" id="NF042999">
    <property type="entry name" value="bketothiol_BktB"/>
    <property type="match status" value="1"/>
</dbReference>
<dbReference type="GO" id="GO:0044281">
    <property type="term" value="P:small molecule metabolic process"/>
    <property type="evidence" value="ECO:0007669"/>
    <property type="project" value="UniProtKB-ARBA"/>
</dbReference>
<organism evidence="8 9">
    <name type="scientific">Bordetella bronchiseptica (strain ATCC BAA-588 / NCTC 13252 / RB50)</name>
    <name type="common">Alcaligenes bronchisepticus</name>
    <dbReference type="NCBI Taxonomy" id="257310"/>
    <lineage>
        <taxon>Bacteria</taxon>
        <taxon>Pseudomonadati</taxon>
        <taxon>Pseudomonadota</taxon>
        <taxon>Betaproteobacteria</taxon>
        <taxon>Burkholderiales</taxon>
        <taxon>Alcaligenaceae</taxon>
        <taxon>Bordetella</taxon>
    </lineage>
</organism>
<evidence type="ECO:0000259" key="6">
    <source>
        <dbReference type="Pfam" id="PF00108"/>
    </source>
</evidence>
<dbReference type="InterPro" id="IPR053528">
    <property type="entry name" value="Thiolase-like_BktB"/>
</dbReference>
<accession>A0A0H3LQV5</accession>
<dbReference type="CDD" id="cd00751">
    <property type="entry name" value="thiolase"/>
    <property type="match status" value="1"/>
</dbReference>
<name>A0A0H3LQV5_BORBR</name>
<reference evidence="8 9" key="1">
    <citation type="journal article" date="2003" name="Nat. Genet.">
        <title>Comparative analysis of the genome sequences of Bordetella pertussis, Bordetella parapertussis and Bordetella bronchiseptica.</title>
        <authorList>
            <person name="Parkhill J."/>
            <person name="Sebaihia M."/>
            <person name="Preston A."/>
            <person name="Murphy L.D."/>
            <person name="Thomson N.R."/>
            <person name="Harris D.E."/>
            <person name="Holden M.T.G."/>
            <person name="Churcher C.M."/>
            <person name="Bentley S.D."/>
            <person name="Mungall K.L."/>
            <person name="Cerdeno-Tarraga A.-M."/>
            <person name="Temple L."/>
            <person name="James K.D."/>
            <person name="Harris B."/>
            <person name="Quail M.A."/>
            <person name="Achtman M."/>
            <person name="Atkin R."/>
            <person name="Baker S."/>
            <person name="Basham D."/>
            <person name="Bason N."/>
            <person name="Cherevach I."/>
            <person name="Chillingworth T."/>
            <person name="Collins M."/>
            <person name="Cronin A."/>
            <person name="Davis P."/>
            <person name="Doggett J."/>
            <person name="Feltwell T."/>
            <person name="Goble A."/>
            <person name="Hamlin N."/>
            <person name="Hauser H."/>
            <person name="Holroyd S."/>
            <person name="Jagels K."/>
            <person name="Leather S."/>
            <person name="Moule S."/>
            <person name="Norberczak H."/>
            <person name="O'Neil S."/>
            <person name="Ormond D."/>
            <person name="Price C."/>
            <person name="Rabbinowitsch E."/>
            <person name="Rutter S."/>
            <person name="Sanders M."/>
            <person name="Saunders D."/>
            <person name="Seeger K."/>
            <person name="Sharp S."/>
            <person name="Simmonds M."/>
            <person name="Skelton J."/>
            <person name="Squares R."/>
            <person name="Squares S."/>
            <person name="Stevens K."/>
            <person name="Unwin L."/>
            <person name="Whitehead S."/>
            <person name="Barrell B.G."/>
            <person name="Maskell D.J."/>
        </authorList>
    </citation>
    <scope>NUCLEOTIDE SEQUENCE [LARGE SCALE GENOMIC DNA]</scope>
    <source>
        <strain evidence="8 9">ATCC BAA-588 / NCTC 13252 / RB50</strain>
    </source>
</reference>
<dbReference type="InterPro" id="IPR016039">
    <property type="entry name" value="Thiolase-like"/>
</dbReference>
<dbReference type="eggNOG" id="COG0183">
    <property type="taxonomic scope" value="Bacteria"/>
</dbReference>
<dbReference type="InterPro" id="IPR020610">
    <property type="entry name" value="Thiolase_AS"/>
</dbReference>
<feature type="domain" description="Thiolase N-terminal" evidence="6">
    <location>
        <begin position="12"/>
        <end position="270"/>
    </location>
</feature>
<feature type="active site" description="Acyl-thioester intermediate" evidence="4">
    <location>
        <position position="97"/>
    </location>
</feature>
<dbReference type="Gene3D" id="3.40.47.10">
    <property type="match status" value="2"/>
</dbReference>
<dbReference type="PIRSF" id="PIRSF000429">
    <property type="entry name" value="Ac-CoA_Ac_transf"/>
    <property type="match status" value="1"/>
</dbReference>
<dbReference type="NCBIfam" id="NF006552">
    <property type="entry name" value="PRK09051.1"/>
    <property type="match status" value="1"/>
</dbReference>
<evidence type="ECO:0000313" key="8">
    <source>
        <dbReference type="EMBL" id="CAE33856.1"/>
    </source>
</evidence>
<dbReference type="InterPro" id="IPR020616">
    <property type="entry name" value="Thiolase_N"/>
</dbReference>
<feature type="active site" description="Proton acceptor" evidence="4">
    <location>
        <position position="357"/>
    </location>
</feature>
<comment type="similarity">
    <text evidence="1 5">Belongs to the thiolase-like superfamily. Thiolase family.</text>
</comment>
<keyword evidence="3 5" id="KW-0012">Acyltransferase</keyword>
<evidence type="ECO:0000256" key="4">
    <source>
        <dbReference type="PIRSR" id="PIRSR000429-1"/>
    </source>
</evidence>
<keyword evidence="2 5" id="KW-0808">Transferase</keyword>
<dbReference type="EMBL" id="BX640447">
    <property type="protein sequence ID" value="CAE33856.1"/>
    <property type="molecule type" value="Genomic_DNA"/>
</dbReference>
<dbReference type="GO" id="GO:0003988">
    <property type="term" value="F:acetyl-CoA C-acyltransferase activity"/>
    <property type="evidence" value="ECO:0007669"/>
    <property type="project" value="UniProtKB-ARBA"/>
</dbReference>
<feature type="domain" description="Thiolase C-terminal" evidence="7">
    <location>
        <begin position="279"/>
        <end position="400"/>
    </location>
</feature>
<dbReference type="PANTHER" id="PTHR18919">
    <property type="entry name" value="ACETYL-COA C-ACYLTRANSFERASE"/>
    <property type="match status" value="1"/>
</dbReference>
<feature type="active site" description="Proton acceptor" evidence="4">
    <location>
        <position position="387"/>
    </location>
</feature>
<dbReference type="PANTHER" id="PTHR18919:SF107">
    <property type="entry name" value="ACETYL-COA ACETYLTRANSFERASE, CYTOSOLIC"/>
    <property type="match status" value="1"/>
</dbReference>
<dbReference type="Pfam" id="PF00108">
    <property type="entry name" value="Thiolase_N"/>
    <property type="match status" value="1"/>
</dbReference>
<dbReference type="AlphaFoldDB" id="A0A0H3LQV5"/>
<evidence type="ECO:0000256" key="1">
    <source>
        <dbReference type="ARBA" id="ARBA00010982"/>
    </source>
</evidence>
<dbReference type="PROSITE" id="PS00098">
    <property type="entry name" value="THIOLASE_1"/>
    <property type="match status" value="1"/>
</dbReference>
<dbReference type="InterPro" id="IPR020617">
    <property type="entry name" value="Thiolase_C"/>
</dbReference>